<dbReference type="AlphaFoldDB" id="A0A3D1JLF2"/>
<protein>
    <recommendedName>
        <fullName evidence="1">SH3b domain-containing protein</fullName>
    </recommendedName>
</protein>
<dbReference type="InterPro" id="IPR003646">
    <property type="entry name" value="SH3-like_bac-type"/>
</dbReference>
<dbReference type="SMART" id="SM00287">
    <property type="entry name" value="SH3b"/>
    <property type="match status" value="3"/>
</dbReference>
<dbReference type="PANTHER" id="PTHR21666">
    <property type="entry name" value="PEPTIDASE-RELATED"/>
    <property type="match status" value="1"/>
</dbReference>
<comment type="caution">
    <text evidence="2">The sequence shown here is derived from an EMBL/GenBank/DDBJ whole genome shotgun (WGS) entry which is preliminary data.</text>
</comment>
<sequence>MKPDEIPFRGDRSMAFSQTAFNEIEHGFRFAPPGEVHLGVGYPLPGGGELNLDQLAPDLSLGMCYAALDRFQGLAVPSAGADVPDGAALTYFASRQLEALPPATALRLMAGGLADDRELYQGVSRRELPKLRRRLAAGRPAVLALILVEGNRFVVASGYESDRETHTTRLRVYDPTRPGMPAEINVGRLPQGMTLRQGDEVRVLRGFLVMEYHQPPQPVLTRRAGPMLGGLAISLRWPVDSHRVNQFFGENPESYRPFGLAGHEGLDLFALSGANVYAAAGGVVTQASHPEGHPYGLQVRIRHEAQGVVFHTIYAHLSEVFVRADQTVVAGERIGLADNTGNSFGSHLHLTLKIEGQQTPGYPAGIVDPWPYLQDSPPVEPVENLPLPSGVSVFTTVELNLRAAPGTGAEIRALLPAGERLMTLGEAPEVRGKIGQEGAWLAVQTASGKAGFVAARYVQNLDQSLPPGDLVVYPVGSVNLRAGPSQSFEVLATLGSMDPLGVLGESALMLARVGKPAEWLPVQTENGLRGWVAAWLVHRTGQWLPASGLVVYPAGAVNLRARPALDANVLTVLTSGDALEVLEEADTARRKIGQAGEWVNVRSAQGFSGYVAAWLLQTTRPAVPLQPGEGLTLFATADLNLRAQASLQSPRVGGVFRAQPLKVVEADPAAARLKAGQPGQWVYGEAPDGTRGWAAAWFLSLAPL</sequence>
<proteinExistence type="predicted"/>
<evidence type="ECO:0000313" key="2">
    <source>
        <dbReference type="EMBL" id="HCE18588.1"/>
    </source>
</evidence>
<feature type="domain" description="SH3b" evidence="1">
    <location>
        <begin position="389"/>
        <end position="462"/>
    </location>
</feature>
<dbReference type="InterPro" id="IPR011055">
    <property type="entry name" value="Dup_hybrid_motif"/>
</dbReference>
<dbReference type="Proteomes" id="UP000264141">
    <property type="component" value="Unassembled WGS sequence"/>
</dbReference>
<name>A0A3D1JLF2_9CHLR</name>
<dbReference type="PANTHER" id="PTHR21666:SF270">
    <property type="entry name" value="MUREIN HYDROLASE ACTIVATOR ENVC"/>
    <property type="match status" value="1"/>
</dbReference>
<dbReference type="STRING" id="229919.GCA_001050195_02651"/>
<gene>
    <name evidence="2" type="ORF">DEQ80_12085</name>
</gene>
<reference evidence="2 3" key="1">
    <citation type="journal article" date="2018" name="Nat. Biotechnol.">
        <title>A standardized bacterial taxonomy based on genome phylogeny substantially revises the tree of life.</title>
        <authorList>
            <person name="Parks D.H."/>
            <person name="Chuvochina M."/>
            <person name="Waite D.W."/>
            <person name="Rinke C."/>
            <person name="Skarshewski A."/>
            <person name="Chaumeil P.A."/>
            <person name="Hugenholtz P."/>
        </authorList>
    </citation>
    <scope>NUCLEOTIDE SEQUENCE [LARGE SCALE GENOMIC DNA]</scope>
    <source>
        <strain evidence="2">UBA8781</strain>
    </source>
</reference>
<accession>A0A3D1JLF2</accession>
<dbReference type="CDD" id="cd12797">
    <property type="entry name" value="M23_peptidase"/>
    <property type="match status" value="1"/>
</dbReference>
<dbReference type="Gene3D" id="2.30.30.40">
    <property type="entry name" value="SH3 Domains"/>
    <property type="match status" value="4"/>
</dbReference>
<dbReference type="Pfam" id="PF08239">
    <property type="entry name" value="SH3_3"/>
    <property type="match status" value="4"/>
</dbReference>
<dbReference type="Pfam" id="PF01551">
    <property type="entry name" value="Peptidase_M23"/>
    <property type="match status" value="1"/>
</dbReference>
<dbReference type="InterPro" id="IPR050570">
    <property type="entry name" value="Cell_wall_metabolism_enzyme"/>
</dbReference>
<dbReference type="EMBL" id="DPBP01000047">
    <property type="protein sequence ID" value="HCE18588.1"/>
    <property type="molecule type" value="Genomic_DNA"/>
</dbReference>
<evidence type="ECO:0000259" key="1">
    <source>
        <dbReference type="PROSITE" id="PS51781"/>
    </source>
</evidence>
<dbReference type="PROSITE" id="PS51781">
    <property type="entry name" value="SH3B"/>
    <property type="match status" value="1"/>
</dbReference>
<dbReference type="SUPFAM" id="SSF51261">
    <property type="entry name" value="Duplicated hybrid motif"/>
    <property type="match status" value="1"/>
</dbReference>
<evidence type="ECO:0000313" key="3">
    <source>
        <dbReference type="Proteomes" id="UP000264141"/>
    </source>
</evidence>
<dbReference type="InterPro" id="IPR016047">
    <property type="entry name" value="M23ase_b-sheet_dom"/>
</dbReference>
<organism evidence="2 3">
    <name type="scientific">Anaerolinea thermolimosa</name>
    <dbReference type="NCBI Taxonomy" id="229919"/>
    <lineage>
        <taxon>Bacteria</taxon>
        <taxon>Bacillati</taxon>
        <taxon>Chloroflexota</taxon>
        <taxon>Anaerolineae</taxon>
        <taxon>Anaerolineales</taxon>
        <taxon>Anaerolineaceae</taxon>
        <taxon>Anaerolinea</taxon>
    </lineage>
</organism>
<dbReference type="Gene3D" id="2.70.70.10">
    <property type="entry name" value="Glucose Permease (Domain IIA)"/>
    <property type="match status" value="1"/>
</dbReference>
<dbReference type="GO" id="GO:0004222">
    <property type="term" value="F:metalloendopeptidase activity"/>
    <property type="evidence" value="ECO:0007669"/>
    <property type="project" value="TreeGrafter"/>
</dbReference>